<dbReference type="InterPro" id="IPR032466">
    <property type="entry name" value="Metal_Hydrolase"/>
</dbReference>
<dbReference type="PANTHER" id="PTHR11647:SF1">
    <property type="entry name" value="COLLAPSIN RESPONSE MEDIATOR PROTEIN"/>
    <property type="match status" value="1"/>
</dbReference>
<dbReference type="CDD" id="cd01297">
    <property type="entry name" value="D-aminoacylase"/>
    <property type="match status" value="1"/>
</dbReference>
<dbReference type="Pfam" id="PF07969">
    <property type="entry name" value="Amidohydro_3"/>
    <property type="match status" value="1"/>
</dbReference>
<dbReference type="RefSeq" id="WP_358355611.1">
    <property type="nucleotide sequence ID" value="NZ_JBEZFP010000047.1"/>
</dbReference>
<dbReference type="InterPro" id="IPR011059">
    <property type="entry name" value="Metal-dep_hydrolase_composite"/>
</dbReference>
<dbReference type="InterPro" id="IPR013108">
    <property type="entry name" value="Amidohydro_3"/>
</dbReference>
<organism evidence="2 3">
    <name type="scientific">Streptodolium elevatio</name>
    <dbReference type="NCBI Taxonomy" id="3157996"/>
    <lineage>
        <taxon>Bacteria</taxon>
        <taxon>Bacillati</taxon>
        <taxon>Actinomycetota</taxon>
        <taxon>Actinomycetes</taxon>
        <taxon>Kitasatosporales</taxon>
        <taxon>Streptomycetaceae</taxon>
        <taxon>Streptodolium</taxon>
    </lineage>
</organism>
<sequence>MLDHLITGATVVDGTGTPSYRGDVGIRDGRIVAVGPTGSITEEAAATEDATGLVLAPGFIDPHTHYDAQLHWDAYATPSVNHGVTTIVGGNCGFTLAPLKAEDADYTRRMMAKVEGMALPALENGIDWSWETFAQYLDKLDGTIGVNAAFMAGHCAIRRYVMGSDFGKAATPEQVEAMVVELKKAMEAGALGFSTGRSNHTDGDGNPVPSRHATPEEVLALCAEVGRHEGTQLEVIVAGCLDKFDDDEIELLTQMTVTAGRPMNWNVLTVDSADPDRVPRQIYASEKAEAAGGKIVILTLPVLVPMNMSLLTYCALNLLPGWGEILALPVPERIAKLRDPETRTEMLRRANSPEAGVFRRLVDFGRYVIGDTYSAANEGLSGRVVADIAKERGQEEFEALVEICAADDLRTVLWPMPTDNDQASWDLRQEVWESKHVILGGSDAGAHLDRMCGATYTTRFLGDSLRGRKLVSLERAVQMLTTDPAKLFGLKDRGRIAEGYHADLVLFDPEKVNSGPARLVHDLPGDSPRLTAESEGIVSVRVNGVETVRDGQVTGAVNGKVLRSGQDTYTVTNESVSF</sequence>
<evidence type="ECO:0000313" key="3">
    <source>
        <dbReference type="Proteomes" id="UP001551482"/>
    </source>
</evidence>
<name>A0ABV3DIV6_9ACTN</name>
<dbReference type="SUPFAM" id="SSF51338">
    <property type="entry name" value="Composite domain of metallo-dependent hydrolases"/>
    <property type="match status" value="1"/>
</dbReference>
<dbReference type="Gene3D" id="2.30.40.10">
    <property type="entry name" value="Urease, subunit C, domain 1"/>
    <property type="match status" value="2"/>
</dbReference>
<dbReference type="Proteomes" id="UP001551482">
    <property type="component" value="Unassembled WGS sequence"/>
</dbReference>
<feature type="domain" description="Amidohydrolase 3" evidence="1">
    <location>
        <begin position="47"/>
        <end position="553"/>
    </location>
</feature>
<evidence type="ECO:0000259" key="1">
    <source>
        <dbReference type="Pfam" id="PF07969"/>
    </source>
</evidence>
<dbReference type="Gene3D" id="3.20.20.140">
    <property type="entry name" value="Metal-dependent hydrolases"/>
    <property type="match status" value="1"/>
</dbReference>
<dbReference type="InterPro" id="IPR050378">
    <property type="entry name" value="Metallo-dep_Hydrolases_sf"/>
</dbReference>
<proteinExistence type="predicted"/>
<keyword evidence="2" id="KW-0378">Hydrolase</keyword>
<dbReference type="GO" id="GO:0016787">
    <property type="term" value="F:hydrolase activity"/>
    <property type="evidence" value="ECO:0007669"/>
    <property type="project" value="UniProtKB-KW"/>
</dbReference>
<dbReference type="PANTHER" id="PTHR11647">
    <property type="entry name" value="HYDRANTOINASE/DIHYDROPYRIMIDINASE FAMILY MEMBER"/>
    <property type="match status" value="1"/>
</dbReference>
<protein>
    <submittedName>
        <fullName evidence="2">D-aminoacylase</fullName>
        <ecNumber evidence="2">3.5.1.-</ecNumber>
    </submittedName>
</protein>
<comment type="caution">
    <text evidence="2">The sequence shown here is derived from an EMBL/GenBank/DDBJ whole genome shotgun (WGS) entry which is preliminary data.</text>
</comment>
<gene>
    <name evidence="2" type="ORF">AB0C36_19435</name>
</gene>
<reference evidence="2 3" key="1">
    <citation type="submission" date="2024-06" db="EMBL/GenBank/DDBJ databases">
        <title>The Natural Products Discovery Center: Release of the First 8490 Sequenced Strains for Exploring Actinobacteria Biosynthetic Diversity.</title>
        <authorList>
            <person name="Kalkreuter E."/>
            <person name="Kautsar S.A."/>
            <person name="Yang D."/>
            <person name="Bader C.D."/>
            <person name="Teijaro C.N."/>
            <person name="Fluegel L."/>
            <person name="Davis C.M."/>
            <person name="Simpson J.R."/>
            <person name="Lauterbach L."/>
            <person name="Steele A.D."/>
            <person name="Gui C."/>
            <person name="Meng S."/>
            <person name="Li G."/>
            <person name="Viehrig K."/>
            <person name="Ye F."/>
            <person name="Su P."/>
            <person name="Kiefer A.F."/>
            <person name="Nichols A."/>
            <person name="Cepeda A.J."/>
            <person name="Yan W."/>
            <person name="Fan B."/>
            <person name="Jiang Y."/>
            <person name="Adhikari A."/>
            <person name="Zheng C.-J."/>
            <person name="Schuster L."/>
            <person name="Cowan T.M."/>
            <person name="Smanski M.J."/>
            <person name="Chevrette M.G."/>
            <person name="De Carvalho L.P.S."/>
            <person name="Shen B."/>
        </authorList>
    </citation>
    <scope>NUCLEOTIDE SEQUENCE [LARGE SCALE GENOMIC DNA]</scope>
    <source>
        <strain evidence="2 3">NPDC048946</strain>
    </source>
</reference>
<evidence type="ECO:0000313" key="2">
    <source>
        <dbReference type="EMBL" id="MEU8135680.1"/>
    </source>
</evidence>
<accession>A0ABV3DIV6</accession>
<dbReference type="SUPFAM" id="SSF51556">
    <property type="entry name" value="Metallo-dependent hydrolases"/>
    <property type="match status" value="1"/>
</dbReference>
<dbReference type="EMBL" id="JBEZFP010000047">
    <property type="protein sequence ID" value="MEU8135680.1"/>
    <property type="molecule type" value="Genomic_DNA"/>
</dbReference>
<dbReference type="EC" id="3.5.1.-" evidence="2"/>
<keyword evidence="3" id="KW-1185">Reference proteome</keyword>